<dbReference type="EMBL" id="JAIWYP010000007">
    <property type="protein sequence ID" value="KAH3798802.1"/>
    <property type="molecule type" value="Genomic_DNA"/>
</dbReference>
<sequence length="68" mass="7769">MLDDGDDDDNDDDDSRQAILLQRYLNSIISRVAATVAQNIEYRFLCRVSWSQIRPRQSTGDFISAIFG</sequence>
<comment type="caution">
    <text evidence="1">The sequence shown here is derived from an EMBL/GenBank/DDBJ whole genome shotgun (WGS) entry which is preliminary data.</text>
</comment>
<proteinExistence type="predicted"/>
<reference evidence="1" key="2">
    <citation type="submission" date="2020-11" db="EMBL/GenBank/DDBJ databases">
        <authorList>
            <person name="McCartney M.A."/>
            <person name="Auch B."/>
            <person name="Kono T."/>
            <person name="Mallez S."/>
            <person name="Becker A."/>
            <person name="Gohl D.M."/>
            <person name="Silverstein K.A.T."/>
            <person name="Koren S."/>
            <person name="Bechman K.B."/>
            <person name="Herman A."/>
            <person name="Abrahante J.E."/>
            <person name="Garbe J."/>
        </authorList>
    </citation>
    <scope>NUCLEOTIDE SEQUENCE</scope>
    <source>
        <strain evidence="1">Duluth1</strain>
        <tissue evidence="1">Whole animal</tissue>
    </source>
</reference>
<evidence type="ECO:0000313" key="1">
    <source>
        <dbReference type="EMBL" id="KAH3798802.1"/>
    </source>
</evidence>
<gene>
    <name evidence="1" type="ORF">DPMN_152405</name>
</gene>
<evidence type="ECO:0000313" key="2">
    <source>
        <dbReference type="Proteomes" id="UP000828390"/>
    </source>
</evidence>
<dbReference type="Proteomes" id="UP000828390">
    <property type="component" value="Unassembled WGS sequence"/>
</dbReference>
<keyword evidence="2" id="KW-1185">Reference proteome</keyword>
<name>A0A9D4J8B3_DREPO</name>
<dbReference type="AlphaFoldDB" id="A0A9D4J8B3"/>
<protein>
    <submittedName>
        <fullName evidence="1">Uncharacterized protein</fullName>
    </submittedName>
</protein>
<reference evidence="1" key="1">
    <citation type="journal article" date="2019" name="bioRxiv">
        <title>The Genome of the Zebra Mussel, Dreissena polymorpha: A Resource for Invasive Species Research.</title>
        <authorList>
            <person name="McCartney M.A."/>
            <person name="Auch B."/>
            <person name="Kono T."/>
            <person name="Mallez S."/>
            <person name="Zhang Y."/>
            <person name="Obille A."/>
            <person name="Becker A."/>
            <person name="Abrahante J.E."/>
            <person name="Garbe J."/>
            <person name="Badalamenti J.P."/>
            <person name="Herman A."/>
            <person name="Mangelson H."/>
            <person name="Liachko I."/>
            <person name="Sullivan S."/>
            <person name="Sone E.D."/>
            <person name="Koren S."/>
            <person name="Silverstein K.A.T."/>
            <person name="Beckman K.B."/>
            <person name="Gohl D.M."/>
        </authorList>
    </citation>
    <scope>NUCLEOTIDE SEQUENCE</scope>
    <source>
        <strain evidence="1">Duluth1</strain>
        <tissue evidence="1">Whole animal</tissue>
    </source>
</reference>
<organism evidence="1 2">
    <name type="scientific">Dreissena polymorpha</name>
    <name type="common">Zebra mussel</name>
    <name type="synonym">Mytilus polymorpha</name>
    <dbReference type="NCBI Taxonomy" id="45954"/>
    <lineage>
        <taxon>Eukaryota</taxon>
        <taxon>Metazoa</taxon>
        <taxon>Spiralia</taxon>
        <taxon>Lophotrochozoa</taxon>
        <taxon>Mollusca</taxon>
        <taxon>Bivalvia</taxon>
        <taxon>Autobranchia</taxon>
        <taxon>Heteroconchia</taxon>
        <taxon>Euheterodonta</taxon>
        <taxon>Imparidentia</taxon>
        <taxon>Neoheterodontei</taxon>
        <taxon>Myida</taxon>
        <taxon>Dreissenoidea</taxon>
        <taxon>Dreissenidae</taxon>
        <taxon>Dreissena</taxon>
    </lineage>
</organism>
<accession>A0A9D4J8B3</accession>